<dbReference type="OrthoDB" id="9781878at2"/>
<evidence type="ECO:0000259" key="2">
    <source>
        <dbReference type="Pfam" id="PF22422"/>
    </source>
</evidence>
<accession>A0A2D0N2E0</accession>
<evidence type="ECO:0000313" key="3">
    <source>
        <dbReference type="EMBL" id="PHN02712.1"/>
    </source>
</evidence>
<dbReference type="RefSeq" id="WP_099153854.1">
    <property type="nucleotide sequence ID" value="NZ_PDUD01000037.1"/>
</dbReference>
<keyword evidence="4" id="KW-1185">Reference proteome</keyword>
<feature type="domain" description="Mannosylglycerate hydrolase MGH1-like glycoside hydrolase" evidence="2">
    <location>
        <begin position="413"/>
        <end position="519"/>
    </location>
</feature>
<reference evidence="3 4" key="1">
    <citation type="submission" date="2017-10" db="EMBL/GenBank/DDBJ databases">
        <title>The draft genome sequence of Lewinella nigricans NBRC 102662.</title>
        <authorList>
            <person name="Wang K."/>
        </authorList>
    </citation>
    <scope>NUCLEOTIDE SEQUENCE [LARGE SCALE GENOMIC DNA]</scope>
    <source>
        <strain evidence="3 4">NBRC 102662</strain>
    </source>
</reference>
<feature type="domain" description="Glycosyl hydrolase family 63 C-terminal" evidence="1">
    <location>
        <begin position="542"/>
        <end position="777"/>
    </location>
</feature>
<dbReference type="Pfam" id="PF03200">
    <property type="entry name" value="Glyco_hydro_63"/>
    <property type="match status" value="1"/>
</dbReference>
<name>A0A2D0N2E0_FLAN2</name>
<dbReference type="InterPro" id="IPR012341">
    <property type="entry name" value="6hp_glycosidase-like_sf"/>
</dbReference>
<proteinExistence type="predicted"/>
<sequence>MKHNPEKARLLSCSDDKTWKRWGPYLSERQWGTVREDYGPDGESWNFVTHDMARSYAYRWGEDGIGGICDVEQILCLAPAFWNGNDTILKERLFGLTNGQGNHGEDVKELYFHLDSSPTHSYCKYLYKYPQASFPYEDLILSNQIGRTEPEYELLDTGVFSGGRYFDCFIEYAKVDPEDILMKITVHNRGPKAHRIHVLPQLWFRNYWKHNPRYSRPVMFRRGKGVITTQSSRNGEYNFYHSGGEALFCENETNTQRLFHLPNELAYVKDGVNDHVVLGSASVDPALKGTKAAIWFSEEIEPGGFQVFRTRLSKREHFDPWIDFDEIFEKRKAETDLYYDQLIPKSLNADQGKLLRNALGGLLWTKQFYYLDVFKWLFGGPGEPKPNRLRQRNFQWQHLTNRDIISMPDKWEYPWYAAWDLAFHTTTFAEVDPQFAKGQLLLMLTEYYMHPNGQIPAYEWNFSDVNPPVHSWAVWEVFLKDKQHSGRADYSFLEKCYHKLLVNFTWWVNQKDKDGMALFEGGFLGLDNIGVFDRSRMPTGIQKMQQADATSWMALFTLNMLRMSLELAMKNPVYEESAAKFFRQFLNIGWSMHNISGQNVSLWDQEDAFYYDVVQMKSGFTDRLRVRSLVGIIPLFAVEVIHKDLIDRLHEFQVRAEGIIRTRPDLASLISRIEEVNKEGSYLFSIMRGYRLEQVLKWLLDENEFLSEYGIRSLSKYHKDHPFVFEHHGMHRIEYVPGESNTGMFGGNSNWRGPIWFPLNYLIIRSLLRFYDFYGPEYIYEFPTGSDRKLNLREIAIELTKRLLKIFERNEEGRFQYHTDDSDHLFATDEHFRDLHLFYEFFDGDSGRGLGASHQTGWTALIANLLLELEEMEGV</sequence>
<dbReference type="InterPro" id="IPR004888">
    <property type="entry name" value="Glycoside_hydrolase_63"/>
</dbReference>
<dbReference type="InterPro" id="IPR054491">
    <property type="entry name" value="MGH1-like_GH"/>
</dbReference>
<comment type="caution">
    <text evidence="3">The sequence shown here is derived from an EMBL/GenBank/DDBJ whole genome shotgun (WGS) entry which is preliminary data.</text>
</comment>
<dbReference type="Gene3D" id="1.50.10.10">
    <property type="match status" value="2"/>
</dbReference>
<dbReference type="EMBL" id="PDUD01000037">
    <property type="protein sequence ID" value="PHN02712.1"/>
    <property type="molecule type" value="Genomic_DNA"/>
</dbReference>
<dbReference type="PANTHER" id="PTHR10412:SF10">
    <property type="entry name" value="GLYCOSYL HYDROLASE FAMILY 63 C-TERMINAL DOMAIN-CONTAINING PROTEIN"/>
    <property type="match status" value="1"/>
</dbReference>
<dbReference type="InterPro" id="IPR031335">
    <property type="entry name" value="Glyco_hydro_63_C"/>
</dbReference>
<evidence type="ECO:0000313" key="4">
    <source>
        <dbReference type="Proteomes" id="UP000223913"/>
    </source>
</evidence>
<dbReference type="AlphaFoldDB" id="A0A2D0N2E0"/>
<protein>
    <submittedName>
        <fullName evidence="3">Glucosidase</fullName>
    </submittedName>
</protein>
<dbReference type="InterPro" id="IPR008928">
    <property type="entry name" value="6-hairpin_glycosidase_sf"/>
</dbReference>
<dbReference type="Proteomes" id="UP000223913">
    <property type="component" value="Unassembled WGS sequence"/>
</dbReference>
<dbReference type="GO" id="GO:0004573">
    <property type="term" value="F:Glc3Man9GlcNAc2 oligosaccharide glucosidase activity"/>
    <property type="evidence" value="ECO:0007669"/>
    <property type="project" value="InterPro"/>
</dbReference>
<organism evidence="3 4">
    <name type="scientific">Flavilitoribacter nigricans (strain ATCC 23147 / DSM 23189 / NBRC 102662 / NCIMB 1420 / SS-2)</name>
    <name type="common">Lewinella nigricans</name>
    <dbReference type="NCBI Taxonomy" id="1122177"/>
    <lineage>
        <taxon>Bacteria</taxon>
        <taxon>Pseudomonadati</taxon>
        <taxon>Bacteroidota</taxon>
        <taxon>Saprospiria</taxon>
        <taxon>Saprospirales</taxon>
        <taxon>Lewinellaceae</taxon>
        <taxon>Flavilitoribacter</taxon>
    </lineage>
</organism>
<dbReference type="GO" id="GO:0009311">
    <property type="term" value="P:oligosaccharide metabolic process"/>
    <property type="evidence" value="ECO:0007669"/>
    <property type="project" value="InterPro"/>
</dbReference>
<dbReference type="Pfam" id="PF22422">
    <property type="entry name" value="MGH1-like_GH"/>
    <property type="match status" value="1"/>
</dbReference>
<dbReference type="PANTHER" id="PTHR10412">
    <property type="entry name" value="MANNOSYL-OLIGOSACCHARIDE GLUCOSIDASE"/>
    <property type="match status" value="1"/>
</dbReference>
<dbReference type="SUPFAM" id="SSF48208">
    <property type="entry name" value="Six-hairpin glycosidases"/>
    <property type="match status" value="1"/>
</dbReference>
<evidence type="ECO:0000259" key="1">
    <source>
        <dbReference type="Pfam" id="PF03200"/>
    </source>
</evidence>
<gene>
    <name evidence="3" type="ORF">CRP01_30480</name>
</gene>